<evidence type="ECO:0000256" key="2">
    <source>
        <dbReference type="ARBA" id="ARBA00022485"/>
    </source>
</evidence>
<proteinExistence type="inferred from homology"/>
<dbReference type="PANTHER" id="PTHR43742:SF2">
    <property type="entry name" value="ASSIMILATORY NITRATE REDUCTASE CATALYTIC SUBUNIT"/>
    <property type="match status" value="1"/>
</dbReference>
<dbReference type="SMART" id="SM00926">
    <property type="entry name" value="Molybdop_Fe4S4"/>
    <property type="match status" value="1"/>
</dbReference>
<dbReference type="Gene3D" id="2.20.25.90">
    <property type="entry name" value="ADC-like domains"/>
    <property type="match status" value="1"/>
</dbReference>
<evidence type="ECO:0000259" key="6">
    <source>
        <dbReference type="PROSITE" id="PS51669"/>
    </source>
</evidence>
<evidence type="ECO:0000313" key="8">
    <source>
        <dbReference type="Proteomes" id="UP000562395"/>
    </source>
</evidence>
<dbReference type="Proteomes" id="UP000562395">
    <property type="component" value="Unassembled WGS sequence"/>
</dbReference>
<dbReference type="Gene3D" id="2.40.40.20">
    <property type="match status" value="1"/>
</dbReference>
<dbReference type="InterPro" id="IPR050612">
    <property type="entry name" value="Prok_Mopterin_Oxidored"/>
</dbReference>
<evidence type="ECO:0000256" key="1">
    <source>
        <dbReference type="ARBA" id="ARBA00010312"/>
    </source>
</evidence>
<dbReference type="RefSeq" id="WP_183614646.1">
    <property type="nucleotide sequence ID" value="NZ_JACICY010000010.1"/>
</dbReference>
<evidence type="ECO:0000313" key="7">
    <source>
        <dbReference type="EMBL" id="MBB3862155.1"/>
    </source>
</evidence>
<dbReference type="InterPro" id="IPR027467">
    <property type="entry name" value="MopterinOxRdtase_cofactor_BS"/>
</dbReference>
<keyword evidence="5" id="KW-0411">Iron-sulfur</keyword>
<keyword evidence="3" id="KW-0479">Metal-binding</keyword>
<sequence>MATQADATTREAISFCRICSGGCGVVLTIDNDDRIVGVRGDDENPLSRGYACFKGRQPAASHHGRNRLLHPLKRLADGSYVQISSEQALAEIAEKLGAVLDTHGNDAMAIFLGNGGMFNIAGFYMLPSFLAAFDSDQYFSTLTIDQSGKMVTAGRLGTWGAGYPALADMDVALLFGANPLVSHAQLGFLQEDPVRTLKKERKRGLKLITVDPRRTETGHFADIALQPYPGQDAAIAGGLIRLILDEGWHDADFCDRWVGEKQMAALQLAVEPLTEGAVERRAGIEPGSLRQVAQMFARDAQTGCAAAATGTSMAPHSNLAFHLIETLNIICGRYLREGDPVHQINGMGPNGQLKAQAMGPTRFWEASGPSRIRGTRRLFQDRPTATLADEILTPGEGQIRALLIDGGDPMTSWPDQPKTEAALASLDLLVCIDPWPTPTTKFAHYILPPMMQYERADLPMYLPGFANWAGAWSQYTPPVIAPPVGADLVEDWYVFWSLAQRLGRTITYCGVKPLDMATPPTTDELLETVLAGAPHSLETLKAHPHGLHAVIEQTTVLPSDPGSSGQFAPMPDDVADELRTFITDRSTPGQWLRKGQSFTHLLSSRRMRDLFNSNGRFVDTVRARTPFNPAFLHPSDLAELGIAAGDKIEITSAHGRVVAIADADESLRAGVVSIAHGWGDPSGSNAPVEASGTAVNRLIDTSTHYEAINAMPHMSAIPVNLRRL</sequence>
<comment type="similarity">
    <text evidence="1">Belongs to the prokaryotic molybdopterin-containing oxidoreductase family.</text>
</comment>
<evidence type="ECO:0000256" key="4">
    <source>
        <dbReference type="ARBA" id="ARBA00023004"/>
    </source>
</evidence>
<dbReference type="PANTHER" id="PTHR43742">
    <property type="entry name" value="TRIMETHYLAMINE-N-OXIDE REDUCTASE"/>
    <property type="match status" value="1"/>
</dbReference>
<dbReference type="Pfam" id="PF00384">
    <property type="entry name" value="Molybdopterin"/>
    <property type="match status" value="1"/>
</dbReference>
<keyword evidence="4" id="KW-0408">Iron</keyword>
<dbReference type="GO" id="GO:0043546">
    <property type="term" value="F:molybdopterin cofactor binding"/>
    <property type="evidence" value="ECO:0007669"/>
    <property type="project" value="InterPro"/>
</dbReference>
<dbReference type="SUPFAM" id="SSF53706">
    <property type="entry name" value="Formate dehydrogenase/DMSO reductase, domains 1-3"/>
    <property type="match status" value="1"/>
</dbReference>
<dbReference type="GO" id="GO:0016491">
    <property type="term" value="F:oxidoreductase activity"/>
    <property type="evidence" value="ECO:0007669"/>
    <property type="project" value="InterPro"/>
</dbReference>
<dbReference type="Gene3D" id="3.40.50.740">
    <property type="match status" value="1"/>
</dbReference>
<evidence type="ECO:0000256" key="3">
    <source>
        <dbReference type="ARBA" id="ARBA00022723"/>
    </source>
</evidence>
<dbReference type="GO" id="GO:0051539">
    <property type="term" value="F:4 iron, 4 sulfur cluster binding"/>
    <property type="evidence" value="ECO:0007669"/>
    <property type="project" value="UniProtKB-KW"/>
</dbReference>
<dbReference type="Gene3D" id="3.40.228.10">
    <property type="entry name" value="Dimethylsulfoxide Reductase, domain 2"/>
    <property type="match status" value="1"/>
</dbReference>
<accession>A0A7W6A2P2</accession>
<dbReference type="SUPFAM" id="SSF50692">
    <property type="entry name" value="ADC-like"/>
    <property type="match status" value="1"/>
</dbReference>
<protein>
    <submittedName>
        <fullName evidence="7">Anaerobic selenocysteine-containing dehydrogenase</fullName>
    </submittedName>
</protein>
<comment type="caution">
    <text evidence="7">The sequence shown here is derived from an EMBL/GenBank/DDBJ whole genome shotgun (WGS) entry which is preliminary data.</text>
</comment>
<feature type="domain" description="4Fe-4S Mo/W bis-MGD-type" evidence="6">
    <location>
        <begin position="9"/>
        <end position="66"/>
    </location>
</feature>
<organism evidence="7 8">
    <name type="scientific">Novosphingobium hassiacum</name>
    <dbReference type="NCBI Taxonomy" id="173676"/>
    <lineage>
        <taxon>Bacteria</taxon>
        <taxon>Pseudomonadati</taxon>
        <taxon>Pseudomonadota</taxon>
        <taxon>Alphaproteobacteria</taxon>
        <taxon>Sphingomonadales</taxon>
        <taxon>Sphingomonadaceae</taxon>
        <taxon>Novosphingobium</taxon>
    </lineage>
</organism>
<dbReference type="EMBL" id="JACICY010000010">
    <property type="protein sequence ID" value="MBB3862155.1"/>
    <property type="molecule type" value="Genomic_DNA"/>
</dbReference>
<dbReference type="InterPro" id="IPR006963">
    <property type="entry name" value="Mopterin_OxRdtase_4Fe-4S_dom"/>
</dbReference>
<keyword evidence="2" id="KW-0004">4Fe-4S</keyword>
<reference evidence="7 8" key="1">
    <citation type="submission" date="2020-08" db="EMBL/GenBank/DDBJ databases">
        <title>Genomic Encyclopedia of Type Strains, Phase IV (KMG-IV): sequencing the most valuable type-strain genomes for metagenomic binning, comparative biology and taxonomic classification.</title>
        <authorList>
            <person name="Goeker M."/>
        </authorList>
    </citation>
    <scope>NUCLEOTIDE SEQUENCE [LARGE SCALE GENOMIC DNA]</scope>
    <source>
        <strain evidence="7 8">DSM 14552</strain>
    </source>
</reference>
<evidence type="ECO:0000256" key="5">
    <source>
        <dbReference type="ARBA" id="ARBA00023014"/>
    </source>
</evidence>
<dbReference type="InterPro" id="IPR009010">
    <property type="entry name" value="Asp_de-COase-like_dom_sf"/>
</dbReference>
<dbReference type="GO" id="GO:0046872">
    <property type="term" value="F:metal ion binding"/>
    <property type="evidence" value="ECO:0007669"/>
    <property type="project" value="UniProtKB-KW"/>
</dbReference>
<dbReference type="InterPro" id="IPR006656">
    <property type="entry name" value="Mopterin_OxRdtase"/>
</dbReference>
<gene>
    <name evidence="7" type="ORF">GGQ88_003453</name>
</gene>
<dbReference type="Pfam" id="PF01568">
    <property type="entry name" value="Molydop_binding"/>
    <property type="match status" value="1"/>
</dbReference>
<dbReference type="InterPro" id="IPR006657">
    <property type="entry name" value="MoPterin_dinucl-bd_dom"/>
</dbReference>
<dbReference type="CDD" id="cd02775">
    <property type="entry name" value="MopB_CT"/>
    <property type="match status" value="1"/>
</dbReference>
<dbReference type="AlphaFoldDB" id="A0A7W6A2P2"/>
<dbReference type="PROSITE" id="PS51669">
    <property type="entry name" value="4FE4S_MOW_BIS_MGD"/>
    <property type="match status" value="1"/>
</dbReference>
<dbReference type="Pfam" id="PF04879">
    <property type="entry name" value="Molybdop_Fe4S4"/>
    <property type="match status" value="1"/>
</dbReference>
<dbReference type="PROSITE" id="PS00551">
    <property type="entry name" value="MOLYBDOPTERIN_PROK_1"/>
    <property type="match status" value="1"/>
</dbReference>
<name>A0A7W6A2P2_9SPHN</name>
<keyword evidence="8" id="KW-1185">Reference proteome</keyword>